<evidence type="ECO:0000256" key="5">
    <source>
        <dbReference type="ARBA" id="ARBA00022692"/>
    </source>
</evidence>
<dbReference type="GO" id="GO:0008422">
    <property type="term" value="F:beta-glucosidase activity"/>
    <property type="evidence" value="ECO:0007669"/>
    <property type="project" value="UniProtKB-EC"/>
</dbReference>
<reference evidence="13" key="1">
    <citation type="submission" date="2021-02" db="EMBL/GenBank/DDBJ databases">
        <authorList>
            <person name="Nowell W R."/>
        </authorList>
    </citation>
    <scope>NUCLEOTIDE SEQUENCE</scope>
    <source>
        <strain evidence="13">Ploen Becks lab</strain>
    </source>
</reference>
<evidence type="ECO:0000256" key="8">
    <source>
        <dbReference type="ARBA" id="ARBA00022989"/>
    </source>
</evidence>
<accession>A0A814H451</accession>
<evidence type="ECO:0000256" key="1">
    <source>
        <dbReference type="ARBA" id="ARBA00000448"/>
    </source>
</evidence>
<keyword evidence="7" id="KW-0378">Hydrolase</keyword>
<evidence type="ECO:0000259" key="12">
    <source>
        <dbReference type="SMART" id="SM01217"/>
    </source>
</evidence>
<dbReference type="FunFam" id="2.60.40.10:FF:000495">
    <property type="entry name" value="Periplasmic beta-glucosidase"/>
    <property type="match status" value="1"/>
</dbReference>
<evidence type="ECO:0000256" key="3">
    <source>
        <dbReference type="ARBA" id="ARBA00005336"/>
    </source>
</evidence>
<dbReference type="Gene3D" id="3.20.20.300">
    <property type="entry name" value="Glycoside hydrolase, family 3, N-terminal domain"/>
    <property type="match status" value="1"/>
</dbReference>
<dbReference type="GO" id="GO:0016020">
    <property type="term" value="C:membrane"/>
    <property type="evidence" value="ECO:0007669"/>
    <property type="project" value="UniProtKB-SubCell"/>
</dbReference>
<dbReference type="PRINTS" id="PR00133">
    <property type="entry name" value="GLHYDRLASE3"/>
</dbReference>
<dbReference type="InterPro" id="IPR026891">
    <property type="entry name" value="Fn3-like"/>
</dbReference>
<evidence type="ECO:0000256" key="11">
    <source>
        <dbReference type="SAM" id="Phobius"/>
    </source>
</evidence>
<dbReference type="OrthoDB" id="47059at2759"/>
<dbReference type="InterPro" id="IPR013783">
    <property type="entry name" value="Ig-like_fold"/>
</dbReference>
<dbReference type="GO" id="GO:0009251">
    <property type="term" value="P:glucan catabolic process"/>
    <property type="evidence" value="ECO:0007669"/>
    <property type="project" value="TreeGrafter"/>
</dbReference>
<dbReference type="Pfam" id="PF01915">
    <property type="entry name" value="Glyco_hydro_3_C"/>
    <property type="match status" value="1"/>
</dbReference>
<protein>
    <recommendedName>
        <fullName evidence="4">beta-glucosidase</fullName>
        <ecNumber evidence="4">3.2.1.21</ecNumber>
    </recommendedName>
</protein>
<dbReference type="SMART" id="SM01217">
    <property type="entry name" value="Fn3_like"/>
    <property type="match status" value="1"/>
</dbReference>
<dbReference type="Gene3D" id="2.60.40.10">
    <property type="entry name" value="Immunoglobulins"/>
    <property type="match status" value="1"/>
</dbReference>
<organism evidence="13 14">
    <name type="scientific">Brachionus calyciflorus</name>
    <dbReference type="NCBI Taxonomy" id="104777"/>
    <lineage>
        <taxon>Eukaryota</taxon>
        <taxon>Metazoa</taxon>
        <taxon>Spiralia</taxon>
        <taxon>Gnathifera</taxon>
        <taxon>Rotifera</taxon>
        <taxon>Eurotatoria</taxon>
        <taxon>Monogononta</taxon>
        <taxon>Pseudotrocha</taxon>
        <taxon>Ploima</taxon>
        <taxon>Brachionidae</taxon>
        <taxon>Brachionus</taxon>
    </lineage>
</organism>
<dbReference type="EC" id="3.2.1.21" evidence="4"/>
<keyword evidence="5 11" id="KW-0812">Transmembrane</keyword>
<comment type="catalytic activity">
    <reaction evidence="1">
        <text>Hydrolysis of terminal, non-reducing beta-D-glucosyl residues with release of beta-D-glucose.</text>
        <dbReference type="EC" id="3.2.1.21"/>
    </reaction>
</comment>
<dbReference type="Gene3D" id="3.40.50.1700">
    <property type="entry name" value="Glycoside hydrolase family 3 C-terminal domain"/>
    <property type="match status" value="1"/>
</dbReference>
<dbReference type="GO" id="GO:0005375">
    <property type="term" value="F:copper ion transmembrane transporter activity"/>
    <property type="evidence" value="ECO:0007669"/>
    <property type="project" value="InterPro"/>
</dbReference>
<dbReference type="InterPro" id="IPR001764">
    <property type="entry name" value="Glyco_hydro_3_N"/>
</dbReference>
<dbReference type="InterPro" id="IPR007274">
    <property type="entry name" value="Cop_transporter"/>
</dbReference>
<dbReference type="SUPFAM" id="SSF51445">
    <property type="entry name" value="(Trans)glycosidases"/>
    <property type="match status" value="1"/>
</dbReference>
<comment type="caution">
    <text evidence="13">The sequence shown here is derived from an EMBL/GenBank/DDBJ whole genome shotgun (WGS) entry which is preliminary data.</text>
</comment>
<comment type="subcellular location">
    <subcellularLocation>
        <location evidence="2">Membrane</location>
    </subcellularLocation>
</comment>
<feature type="transmembrane region" description="Helical" evidence="11">
    <location>
        <begin position="12"/>
        <end position="37"/>
    </location>
</feature>
<dbReference type="Proteomes" id="UP000663879">
    <property type="component" value="Unassembled WGS sequence"/>
</dbReference>
<keyword evidence="9 11" id="KW-0472">Membrane</keyword>
<dbReference type="PANTHER" id="PTHR30620:SF16">
    <property type="entry name" value="LYSOSOMAL BETA GLUCOSIDASE"/>
    <property type="match status" value="1"/>
</dbReference>
<evidence type="ECO:0000256" key="4">
    <source>
        <dbReference type="ARBA" id="ARBA00012744"/>
    </source>
</evidence>
<dbReference type="InterPro" id="IPR002772">
    <property type="entry name" value="Glyco_hydro_3_C"/>
</dbReference>
<dbReference type="Pfam" id="PF14310">
    <property type="entry name" value="Fn3-like"/>
    <property type="match status" value="1"/>
</dbReference>
<evidence type="ECO:0000256" key="7">
    <source>
        <dbReference type="ARBA" id="ARBA00022801"/>
    </source>
</evidence>
<comment type="similarity">
    <text evidence="3">Belongs to the glycosyl hydrolase 3 family.</text>
</comment>
<dbReference type="SUPFAM" id="SSF52279">
    <property type="entry name" value="Beta-D-glucan exohydrolase, C-terminal domain"/>
    <property type="match status" value="1"/>
</dbReference>
<feature type="domain" description="Fibronectin type III-like" evidence="12">
    <location>
        <begin position="828"/>
        <end position="897"/>
    </location>
</feature>
<evidence type="ECO:0000256" key="2">
    <source>
        <dbReference type="ARBA" id="ARBA00004370"/>
    </source>
</evidence>
<evidence type="ECO:0000256" key="10">
    <source>
        <dbReference type="ARBA" id="ARBA00023295"/>
    </source>
</evidence>
<dbReference type="Pfam" id="PF00933">
    <property type="entry name" value="Glyco_hydro_3"/>
    <property type="match status" value="1"/>
</dbReference>
<evidence type="ECO:0000313" key="13">
    <source>
        <dbReference type="EMBL" id="CAF1005435.1"/>
    </source>
</evidence>
<evidence type="ECO:0000256" key="9">
    <source>
        <dbReference type="ARBA" id="ARBA00023136"/>
    </source>
</evidence>
<name>A0A814H451_9BILA</name>
<keyword evidence="10" id="KW-0326">Glycosidase</keyword>
<dbReference type="EMBL" id="CAJNOC010003986">
    <property type="protein sequence ID" value="CAF1005435.1"/>
    <property type="molecule type" value="Genomic_DNA"/>
</dbReference>
<evidence type="ECO:0000313" key="14">
    <source>
        <dbReference type="Proteomes" id="UP000663879"/>
    </source>
</evidence>
<dbReference type="InterPro" id="IPR036881">
    <property type="entry name" value="Glyco_hydro_3_C_sf"/>
</dbReference>
<keyword evidence="8 11" id="KW-1133">Transmembrane helix</keyword>
<dbReference type="InterPro" id="IPR017853">
    <property type="entry name" value="GH"/>
</dbReference>
<dbReference type="Pfam" id="PF04145">
    <property type="entry name" value="Ctr"/>
    <property type="match status" value="1"/>
</dbReference>
<dbReference type="InterPro" id="IPR051915">
    <property type="entry name" value="Cellulose_Degrad_GH3"/>
</dbReference>
<dbReference type="PANTHER" id="PTHR30620">
    <property type="entry name" value="PERIPLASMIC BETA-GLUCOSIDASE-RELATED"/>
    <property type="match status" value="1"/>
</dbReference>
<sequence>MTICFKFDYEVLLVGVHINSLPIFILICIVLFTIGIFSEFLSFFQYCVSTVAEGESISDLNNMEKEKDNSMELSSLSSSDSLDNLIGHNVKSSSNDQAISNHEAHFDLIKYHPFDIDSKLLFQIDHFRSSRIPFFLKTLYKLGQILIGYVLMLIIMSFNFWFLLSILLGYMFGYYLFFRLSKQEVNIQELLDSMSNEDKCGQMTQLGLDVIQKNNLNPTDQNPIDYEKLKFALKVKKIGSFINPPPDISSSTWQLVINTIQNAVLNETSLKIPVIYATDSIHGASLLKEGVLFPQPLAQASTFNLDIAYRIGEITALESRAAGIPWNFNPVLDIGRQALWPRLYETYGEDVYLASKMGYAYILGHQGNDIKNRTKSATCLKHYLGYSLPFNGRDRTPAYIPDNVLREFFLPPFEAGVEAGAQTVMINSAHVNDIPGHANSYYINDILKGELKFKGFTVSDWQDVIRLHTRDKVAETPEEAVRIAVMSGVDMSMVPSDYSFFDHCVNLTKKNEKFLNRVNDAVTRILTVKKNLGLFENPFANAEDLNKIGTNESEEFNLEAARESIILAKNKGILPLQKLNKSKILVTGPTGNIIRTLSSGWSYTWQGESEDLYHKYGRPKLSIFEAIRKKHQGVVEYTQGVLFDKIAQDFDQTIQVANNSDYIVLCIGEDVYAELPGNINNLIISESQIKLAKAFFDLRKPVIVVYTAGRPRVITDIAEKADAVLVGFLTGTRGGEAIADVIFGDYNPNGRMPVSYPKYPNGYTTYDFKPMENFELNSVEHLYPFGHGLSYTEFSYASLTLNTSEIKYPNDLQIKVNVKNIGKLDGKETVILYLNDEYGSLTRPVKQMKRFSKVFLKAGETKQIDFVLTSKDLSFINYNSQRVVEPGRFIVYVGNLTDTFLLKM</sequence>
<gene>
    <name evidence="13" type="ORF">OXX778_LOCUS16628</name>
</gene>
<evidence type="ECO:0000256" key="6">
    <source>
        <dbReference type="ARBA" id="ARBA00022729"/>
    </source>
</evidence>
<proteinExistence type="inferred from homology"/>
<keyword evidence="14" id="KW-1185">Reference proteome</keyword>
<feature type="transmembrane region" description="Helical" evidence="11">
    <location>
        <begin position="146"/>
        <end position="177"/>
    </location>
</feature>
<dbReference type="AlphaFoldDB" id="A0A814H451"/>
<keyword evidence="6" id="KW-0732">Signal</keyword>
<dbReference type="InterPro" id="IPR036962">
    <property type="entry name" value="Glyco_hydro_3_N_sf"/>
</dbReference>